<feature type="transmembrane region" description="Helical" evidence="1">
    <location>
        <begin position="135"/>
        <end position="162"/>
    </location>
</feature>
<dbReference type="Proteomes" id="UP000316726">
    <property type="component" value="Chromosome 6"/>
</dbReference>
<proteinExistence type="predicted"/>
<dbReference type="EMBL" id="CP031039">
    <property type="protein sequence ID" value="QDZ21560.1"/>
    <property type="molecule type" value="Genomic_DNA"/>
</dbReference>
<evidence type="ECO:0000256" key="1">
    <source>
        <dbReference type="SAM" id="Phobius"/>
    </source>
</evidence>
<protein>
    <submittedName>
        <fullName evidence="2">Uncharacterized protein</fullName>
    </submittedName>
</protein>
<name>A0A5B8MQ94_9CHLO</name>
<reference evidence="2 3" key="1">
    <citation type="submission" date="2018-07" db="EMBL/GenBank/DDBJ databases">
        <title>The complete nuclear genome of the prasinophyte Chloropicon primus (CCMP1205).</title>
        <authorList>
            <person name="Pombert J.-F."/>
            <person name="Otis C."/>
            <person name="Turmel M."/>
            <person name="Lemieux C."/>
        </authorList>
    </citation>
    <scope>NUCLEOTIDE SEQUENCE [LARGE SCALE GENOMIC DNA]</scope>
    <source>
        <strain evidence="2 3">CCMP1205</strain>
    </source>
</reference>
<gene>
    <name evidence="2" type="ORF">A3770_06p40780</name>
</gene>
<keyword evidence="1" id="KW-1133">Transmembrane helix</keyword>
<evidence type="ECO:0000313" key="2">
    <source>
        <dbReference type="EMBL" id="QDZ21560.1"/>
    </source>
</evidence>
<feature type="transmembrane region" description="Helical" evidence="1">
    <location>
        <begin position="12"/>
        <end position="32"/>
    </location>
</feature>
<keyword evidence="3" id="KW-1185">Reference proteome</keyword>
<evidence type="ECO:0000313" key="3">
    <source>
        <dbReference type="Proteomes" id="UP000316726"/>
    </source>
</evidence>
<sequence length="175" mass="18761">MFKEELYPGLDLVDVGLLVSMVAGPLLAYFYVSFALRQMGVNGILLTMAIPTFLLGVCGLLIGTEAPMLLKVFLPGLVSQVAELSQFVVAISSILAIPPVVNLVVDGRGANLFSFWAIGLLLLGVLIEVNTKAQLFSFIPYVVVVPKLLEATGVLLLILTLASTLTKKDNKEKVN</sequence>
<feature type="transmembrane region" description="Helical" evidence="1">
    <location>
        <begin position="84"/>
        <end position="105"/>
    </location>
</feature>
<accession>A0A5B8MQ94</accession>
<organism evidence="2 3">
    <name type="scientific">Chloropicon primus</name>
    <dbReference type="NCBI Taxonomy" id="1764295"/>
    <lineage>
        <taxon>Eukaryota</taxon>
        <taxon>Viridiplantae</taxon>
        <taxon>Chlorophyta</taxon>
        <taxon>Chloropicophyceae</taxon>
        <taxon>Chloropicales</taxon>
        <taxon>Chloropicaceae</taxon>
        <taxon>Chloropicon</taxon>
    </lineage>
</organism>
<dbReference type="AlphaFoldDB" id="A0A5B8MQ94"/>
<keyword evidence="1" id="KW-0812">Transmembrane</keyword>
<feature type="transmembrane region" description="Helical" evidence="1">
    <location>
        <begin position="112"/>
        <end position="129"/>
    </location>
</feature>
<feature type="transmembrane region" description="Helical" evidence="1">
    <location>
        <begin position="44"/>
        <end position="64"/>
    </location>
</feature>
<keyword evidence="1" id="KW-0472">Membrane</keyword>